<reference evidence="1" key="2">
    <citation type="journal article" date="2021" name="PeerJ">
        <title>Extensive microbial diversity within the chicken gut microbiome revealed by metagenomics and culture.</title>
        <authorList>
            <person name="Gilroy R."/>
            <person name="Ravi A."/>
            <person name="Getino M."/>
            <person name="Pursley I."/>
            <person name="Horton D.L."/>
            <person name="Alikhan N.F."/>
            <person name="Baker D."/>
            <person name="Gharbi K."/>
            <person name="Hall N."/>
            <person name="Watson M."/>
            <person name="Adriaenssens E.M."/>
            <person name="Foster-Nyarko E."/>
            <person name="Jarju S."/>
            <person name="Secka A."/>
            <person name="Antonio M."/>
            <person name="Oren A."/>
            <person name="Chaudhuri R.R."/>
            <person name="La Ragione R."/>
            <person name="Hildebrand F."/>
            <person name="Pallen M.J."/>
        </authorList>
    </citation>
    <scope>NUCLEOTIDE SEQUENCE</scope>
    <source>
        <strain evidence="1">ChiSxjej2B14-8506</strain>
    </source>
</reference>
<organism evidence="1 2">
    <name type="scientific">Candidatus Fimadaptatus faecigallinarum</name>
    <dbReference type="NCBI Taxonomy" id="2840814"/>
    <lineage>
        <taxon>Bacteria</taxon>
        <taxon>Bacillati</taxon>
        <taxon>Bacillota</taxon>
        <taxon>Clostridia</taxon>
        <taxon>Eubacteriales</taxon>
        <taxon>Candidatus Fimadaptatus</taxon>
    </lineage>
</organism>
<dbReference type="InterPro" id="IPR006490">
    <property type="entry name" value="Maj_tail_phi13"/>
</dbReference>
<dbReference type="Proteomes" id="UP000824123">
    <property type="component" value="Unassembled WGS sequence"/>
</dbReference>
<protein>
    <recommendedName>
        <fullName evidence="3">Phage tail protein</fullName>
    </recommendedName>
</protein>
<dbReference type="NCBIfam" id="TIGR01603">
    <property type="entry name" value="maj_tail_phi13"/>
    <property type="match status" value="1"/>
</dbReference>
<evidence type="ECO:0000313" key="2">
    <source>
        <dbReference type="Proteomes" id="UP000824123"/>
    </source>
</evidence>
<proteinExistence type="predicted"/>
<dbReference type="EMBL" id="DVNK01000006">
    <property type="protein sequence ID" value="HIU45801.1"/>
    <property type="molecule type" value="Genomic_DNA"/>
</dbReference>
<accession>A0A9D1S3S3</accession>
<evidence type="ECO:0000313" key="1">
    <source>
        <dbReference type="EMBL" id="HIU45801.1"/>
    </source>
</evidence>
<name>A0A9D1S3S3_9FIRM</name>
<sequence>MPKGIYTGMLDVYVAKMTGTDSASSKPTYGAPQVLGMGIEVSIAPNYAEGELYASNAVARRAKNIVSYGVTINTESMDPALVAYATGRVKDANGVQVIKGGNVPGKIALGFARTKDNGTKEFWWLYKGELAEAAVTAKTSTGSIEYQTPSLEGTFDRRIYDDALACIVDEEDTGIASGVLDNWFTQVYEPEGAAEPGVDELPIGKVLTVATLPTGGIDATAVYVLTAEDGEKASGTMWRQISGEWVQYGV</sequence>
<dbReference type="AlphaFoldDB" id="A0A9D1S3S3"/>
<gene>
    <name evidence="1" type="ORF">IAC59_00905</name>
</gene>
<evidence type="ECO:0008006" key="3">
    <source>
        <dbReference type="Google" id="ProtNLM"/>
    </source>
</evidence>
<comment type="caution">
    <text evidence="1">The sequence shown here is derived from an EMBL/GenBank/DDBJ whole genome shotgun (WGS) entry which is preliminary data.</text>
</comment>
<reference evidence="1" key="1">
    <citation type="submission" date="2020-10" db="EMBL/GenBank/DDBJ databases">
        <authorList>
            <person name="Gilroy R."/>
        </authorList>
    </citation>
    <scope>NUCLEOTIDE SEQUENCE</scope>
    <source>
        <strain evidence="1">ChiSxjej2B14-8506</strain>
    </source>
</reference>